<protein>
    <submittedName>
        <fullName evidence="2">Uncharacterized protein</fullName>
    </submittedName>
</protein>
<feature type="chain" id="PRO_5042037298" evidence="1">
    <location>
        <begin position="31"/>
        <end position="208"/>
    </location>
</feature>
<sequence>MFPSLARPNSRRLSPLWLLGISSLPTFWVCWENSPPPGGNQIIWSLPSSASLVAANSPINASSNSCMVVDDAVAMISVNWRLHTSSLGTTLGMLCDGVPSSSSPELCVVDKELYALNKECNQYLLLSHLSSLEIRDLPLRNPPRGYVTLYLGASTHGGYTHHAFQWVHPTHSVGASTRAQRGWKKIGFQAKFHPDLGLKVEVSFQSLH</sequence>
<evidence type="ECO:0000256" key="1">
    <source>
        <dbReference type="SAM" id="SignalP"/>
    </source>
</evidence>
<feature type="signal peptide" evidence="1">
    <location>
        <begin position="1"/>
        <end position="30"/>
    </location>
</feature>
<reference evidence="2" key="1">
    <citation type="submission" date="2023-03" db="EMBL/GenBank/DDBJ databases">
        <title>Massive genome expansion in bonnet fungi (Mycena s.s.) driven by repeated elements and novel gene families across ecological guilds.</title>
        <authorList>
            <consortium name="Lawrence Berkeley National Laboratory"/>
            <person name="Harder C.B."/>
            <person name="Miyauchi S."/>
            <person name="Viragh M."/>
            <person name="Kuo A."/>
            <person name="Thoen E."/>
            <person name="Andreopoulos B."/>
            <person name="Lu D."/>
            <person name="Skrede I."/>
            <person name="Drula E."/>
            <person name="Henrissat B."/>
            <person name="Morin E."/>
            <person name="Kohler A."/>
            <person name="Barry K."/>
            <person name="LaButti K."/>
            <person name="Morin E."/>
            <person name="Salamov A."/>
            <person name="Lipzen A."/>
            <person name="Mereny Z."/>
            <person name="Hegedus B."/>
            <person name="Baldrian P."/>
            <person name="Stursova M."/>
            <person name="Weitz H."/>
            <person name="Taylor A."/>
            <person name="Grigoriev I.V."/>
            <person name="Nagy L.G."/>
            <person name="Martin F."/>
            <person name="Kauserud H."/>
        </authorList>
    </citation>
    <scope>NUCLEOTIDE SEQUENCE</scope>
    <source>
        <strain evidence="2">CBHHK200</strain>
    </source>
</reference>
<accession>A0AAD6T6N0</accession>
<keyword evidence="1" id="KW-0732">Signal</keyword>
<comment type="caution">
    <text evidence="2">The sequence shown here is derived from an EMBL/GenBank/DDBJ whole genome shotgun (WGS) entry which is preliminary data.</text>
</comment>
<dbReference type="AlphaFoldDB" id="A0AAD6T6N0"/>
<dbReference type="Proteomes" id="UP001218188">
    <property type="component" value="Unassembled WGS sequence"/>
</dbReference>
<gene>
    <name evidence="2" type="ORF">C8F04DRAFT_1178198</name>
</gene>
<name>A0AAD6T6N0_9AGAR</name>
<evidence type="ECO:0000313" key="3">
    <source>
        <dbReference type="Proteomes" id="UP001218188"/>
    </source>
</evidence>
<dbReference type="EMBL" id="JARJCM010000023">
    <property type="protein sequence ID" value="KAJ7040095.1"/>
    <property type="molecule type" value="Genomic_DNA"/>
</dbReference>
<proteinExistence type="predicted"/>
<keyword evidence="3" id="KW-1185">Reference proteome</keyword>
<organism evidence="2 3">
    <name type="scientific">Mycena alexandri</name>
    <dbReference type="NCBI Taxonomy" id="1745969"/>
    <lineage>
        <taxon>Eukaryota</taxon>
        <taxon>Fungi</taxon>
        <taxon>Dikarya</taxon>
        <taxon>Basidiomycota</taxon>
        <taxon>Agaricomycotina</taxon>
        <taxon>Agaricomycetes</taxon>
        <taxon>Agaricomycetidae</taxon>
        <taxon>Agaricales</taxon>
        <taxon>Marasmiineae</taxon>
        <taxon>Mycenaceae</taxon>
        <taxon>Mycena</taxon>
    </lineage>
</organism>
<evidence type="ECO:0000313" key="2">
    <source>
        <dbReference type="EMBL" id="KAJ7040095.1"/>
    </source>
</evidence>